<dbReference type="EMBL" id="JXCE01000014">
    <property type="protein sequence ID" value="KPA45357.1"/>
    <property type="molecule type" value="Genomic_DNA"/>
</dbReference>
<evidence type="ECO:0000256" key="1">
    <source>
        <dbReference type="SAM" id="Phobius"/>
    </source>
</evidence>
<feature type="transmembrane region" description="Helical" evidence="1">
    <location>
        <begin position="28"/>
        <end position="47"/>
    </location>
</feature>
<proteinExistence type="predicted"/>
<keyword evidence="2" id="KW-0732">Signal</keyword>
<dbReference type="AlphaFoldDB" id="A0A0N0DHE3"/>
<feature type="signal peptide" evidence="2">
    <location>
        <begin position="1"/>
        <end position="15"/>
    </location>
</feature>
<keyword evidence="1" id="KW-1133">Transmembrane helix</keyword>
<evidence type="ECO:0000313" key="3">
    <source>
        <dbReference type="EMBL" id="KPA45357.1"/>
    </source>
</evidence>
<evidence type="ECO:0000313" key="4">
    <source>
        <dbReference type="Proteomes" id="UP000037904"/>
    </source>
</evidence>
<protein>
    <submittedName>
        <fullName evidence="3">Uncharacterized protein</fullName>
    </submittedName>
</protein>
<keyword evidence="4" id="KW-1185">Reference proteome</keyword>
<comment type="caution">
    <text evidence="3">The sequence shown here is derived from an EMBL/GenBank/DDBJ whole genome shotgun (WGS) entry which is preliminary data.</text>
</comment>
<dbReference type="Proteomes" id="UP000037904">
    <property type="component" value="Unassembled WGS sequence"/>
</dbReference>
<dbReference type="OrthoDB" id="5051987at2759"/>
<sequence>MEVITFFLIFSILLAFFANDPLHTPFQALAATGVVVFFALVGGASFLNDLFVAIQKRLEEPSEGEDFARPSLRRVAGHGPAEFDIHDKFYHTHGLCCIEKGHCHSCLKQHAERFREEHAEDGLEFDRQFKQALAE</sequence>
<gene>
    <name evidence="3" type="ORF">FLAG1_01684</name>
</gene>
<reference evidence="3 4" key="1">
    <citation type="submission" date="2015-04" db="EMBL/GenBank/DDBJ databases">
        <title>The draft genome sequence of Fusarium langsethiae, a T-2/HT-2 mycotoxin producer.</title>
        <authorList>
            <person name="Lysoe E."/>
            <person name="Divon H.H."/>
            <person name="Terzi V."/>
            <person name="Orru L."/>
            <person name="Lamontanara A."/>
            <person name="Kolseth A.-K."/>
            <person name="Frandsen R.J."/>
            <person name="Nielsen K."/>
            <person name="Thrane U."/>
        </authorList>
    </citation>
    <scope>NUCLEOTIDE SEQUENCE [LARGE SCALE GENOMIC DNA]</scope>
    <source>
        <strain evidence="3 4">Fl201059</strain>
    </source>
</reference>
<evidence type="ECO:0000256" key="2">
    <source>
        <dbReference type="SAM" id="SignalP"/>
    </source>
</evidence>
<name>A0A0N0DHE3_FUSLA</name>
<feature type="chain" id="PRO_5012204268" evidence="2">
    <location>
        <begin position="16"/>
        <end position="135"/>
    </location>
</feature>
<accession>A0A0N0DHE3</accession>
<keyword evidence="1" id="KW-0812">Transmembrane</keyword>
<keyword evidence="1" id="KW-0472">Membrane</keyword>
<organism evidence="3 4">
    <name type="scientific">Fusarium langsethiae</name>
    <dbReference type="NCBI Taxonomy" id="179993"/>
    <lineage>
        <taxon>Eukaryota</taxon>
        <taxon>Fungi</taxon>
        <taxon>Dikarya</taxon>
        <taxon>Ascomycota</taxon>
        <taxon>Pezizomycotina</taxon>
        <taxon>Sordariomycetes</taxon>
        <taxon>Hypocreomycetidae</taxon>
        <taxon>Hypocreales</taxon>
        <taxon>Nectriaceae</taxon>
        <taxon>Fusarium</taxon>
    </lineage>
</organism>